<dbReference type="EMBL" id="QWLN02000859">
    <property type="protein sequence ID" value="TEA41841.1"/>
    <property type="molecule type" value="Genomic_DNA"/>
</dbReference>
<dbReference type="Proteomes" id="UP000295264">
    <property type="component" value="Unassembled WGS sequence"/>
</dbReference>
<reference evidence="1 2" key="1">
    <citation type="journal article" date="2018" name="Genomics">
        <title>Molecular footprints of inshore aquatic adaptation in Indo-Pacific humpback dolphin (Sousa chinensis).</title>
        <authorList>
            <person name="Ming Y."/>
            <person name="Jian J."/>
            <person name="Yu F."/>
            <person name="Yu X."/>
            <person name="Wang J."/>
            <person name="Liu W."/>
        </authorList>
    </citation>
    <scope>NUCLEOTIDE SEQUENCE [LARGE SCALE GENOMIC DNA]</scope>
    <source>
        <strain evidence="1">MY-2018</strain>
        <tissue evidence="1">Skin</tissue>
    </source>
</reference>
<comment type="caution">
    <text evidence="1">The sequence shown here is derived from an EMBL/GenBank/DDBJ whole genome shotgun (WGS) entry which is preliminary data.</text>
</comment>
<sequence length="69" mass="7669">FVRFQGRNSLQSIKVNGEDGSSDTYKSCKSPNILASLIEANFSVDKTEFDWKGLHEKTFISLEENSAPG</sequence>
<gene>
    <name evidence="1" type="ORF">DBR06_SOUSAS2410099</name>
</gene>
<dbReference type="AlphaFoldDB" id="A0A484H2I7"/>
<organism evidence="1 2">
    <name type="scientific">Sousa chinensis</name>
    <name type="common">Indo-pacific humpbacked dolphin</name>
    <name type="synonym">Steno chinensis</name>
    <dbReference type="NCBI Taxonomy" id="103600"/>
    <lineage>
        <taxon>Eukaryota</taxon>
        <taxon>Metazoa</taxon>
        <taxon>Chordata</taxon>
        <taxon>Craniata</taxon>
        <taxon>Vertebrata</taxon>
        <taxon>Euteleostomi</taxon>
        <taxon>Mammalia</taxon>
        <taxon>Eutheria</taxon>
        <taxon>Laurasiatheria</taxon>
        <taxon>Artiodactyla</taxon>
        <taxon>Whippomorpha</taxon>
        <taxon>Cetacea</taxon>
        <taxon>Odontoceti</taxon>
        <taxon>Delphinidae</taxon>
        <taxon>Sousa</taxon>
    </lineage>
</organism>
<proteinExistence type="predicted"/>
<feature type="non-terminal residue" evidence="1">
    <location>
        <position position="1"/>
    </location>
</feature>
<accession>A0A484H2I7</accession>
<protein>
    <submittedName>
        <fullName evidence="1">Uncharacterized protein</fullName>
    </submittedName>
</protein>
<evidence type="ECO:0000313" key="2">
    <source>
        <dbReference type="Proteomes" id="UP000295264"/>
    </source>
</evidence>
<keyword evidence="2" id="KW-1185">Reference proteome</keyword>
<evidence type="ECO:0000313" key="1">
    <source>
        <dbReference type="EMBL" id="TEA41841.1"/>
    </source>
</evidence>
<name>A0A484H2I7_SOUCH</name>